<dbReference type="PANTHER" id="PTHR43791">
    <property type="entry name" value="PERMEASE-RELATED"/>
    <property type="match status" value="1"/>
</dbReference>
<evidence type="ECO:0000256" key="4">
    <source>
        <dbReference type="ARBA" id="ARBA00022989"/>
    </source>
</evidence>
<evidence type="ECO:0000313" key="9">
    <source>
        <dbReference type="EMBL" id="KAF2203160.1"/>
    </source>
</evidence>
<feature type="transmembrane region" description="Helical" evidence="7">
    <location>
        <begin position="398"/>
        <end position="421"/>
    </location>
</feature>
<dbReference type="InterPro" id="IPR036259">
    <property type="entry name" value="MFS_trans_sf"/>
</dbReference>
<dbReference type="FunFam" id="1.20.1250.20:FF:000278">
    <property type="entry name" value="Putative MFS transporter"/>
    <property type="match status" value="1"/>
</dbReference>
<keyword evidence="5 7" id="KW-0472">Membrane</keyword>
<feature type="transmembrane region" description="Helical" evidence="7">
    <location>
        <begin position="433"/>
        <end position="456"/>
    </location>
</feature>
<evidence type="ECO:0000256" key="2">
    <source>
        <dbReference type="ARBA" id="ARBA00022448"/>
    </source>
</evidence>
<evidence type="ECO:0000256" key="1">
    <source>
        <dbReference type="ARBA" id="ARBA00004141"/>
    </source>
</evidence>
<reference evidence="9" key="1">
    <citation type="journal article" date="2020" name="Stud. Mycol.">
        <title>101 Dothideomycetes genomes: a test case for predicting lifestyles and emergence of pathogens.</title>
        <authorList>
            <person name="Haridas S."/>
            <person name="Albert R."/>
            <person name="Binder M."/>
            <person name="Bloem J."/>
            <person name="Labutti K."/>
            <person name="Salamov A."/>
            <person name="Andreopoulos B."/>
            <person name="Baker S."/>
            <person name="Barry K."/>
            <person name="Bills G."/>
            <person name="Bluhm B."/>
            <person name="Cannon C."/>
            <person name="Castanera R."/>
            <person name="Culley D."/>
            <person name="Daum C."/>
            <person name="Ezra D."/>
            <person name="Gonzalez J."/>
            <person name="Henrissat B."/>
            <person name="Kuo A."/>
            <person name="Liang C."/>
            <person name="Lipzen A."/>
            <person name="Lutzoni F."/>
            <person name="Magnuson J."/>
            <person name="Mondo S."/>
            <person name="Nolan M."/>
            <person name="Ohm R."/>
            <person name="Pangilinan J."/>
            <person name="Park H.-J."/>
            <person name="Ramirez L."/>
            <person name="Alfaro M."/>
            <person name="Sun H."/>
            <person name="Tritt A."/>
            <person name="Yoshinaga Y."/>
            <person name="Zwiers L.-H."/>
            <person name="Turgeon B."/>
            <person name="Goodwin S."/>
            <person name="Spatafora J."/>
            <person name="Crous P."/>
            <person name="Grigoriev I."/>
        </authorList>
    </citation>
    <scope>NUCLEOTIDE SEQUENCE</scope>
    <source>
        <strain evidence="9">ATCC 74209</strain>
    </source>
</reference>
<evidence type="ECO:0000259" key="8">
    <source>
        <dbReference type="PROSITE" id="PS50850"/>
    </source>
</evidence>
<dbReference type="SUPFAM" id="SSF103473">
    <property type="entry name" value="MFS general substrate transporter"/>
    <property type="match status" value="1"/>
</dbReference>
<dbReference type="InterPro" id="IPR011701">
    <property type="entry name" value="MFS"/>
</dbReference>
<dbReference type="GO" id="GO:0005886">
    <property type="term" value="C:plasma membrane"/>
    <property type="evidence" value="ECO:0007669"/>
    <property type="project" value="TreeGrafter"/>
</dbReference>
<dbReference type="Gene3D" id="1.20.1250.20">
    <property type="entry name" value="MFS general substrate transporter like domains"/>
    <property type="match status" value="2"/>
</dbReference>
<comment type="subcellular location">
    <subcellularLocation>
        <location evidence="1">Membrane</location>
        <topology evidence="1">Multi-pass membrane protein</topology>
    </subcellularLocation>
</comment>
<feature type="transmembrane region" description="Helical" evidence="7">
    <location>
        <begin position="98"/>
        <end position="120"/>
    </location>
</feature>
<feature type="transmembrane region" description="Helical" evidence="7">
    <location>
        <begin position="55"/>
        <end position="78"/>
    </location>
</feature>
<dbReference type="InterPro" id="IPR020846">
    <property type="entry name" value="MFS_dom"/>
</dbReference>
<organism evidence="9 10">
    <name type="scientific">Delitschia confertaspora ATCC 74209</name>
    <dbReference type="NCBI Taxonomy" id="1513339"/>
    <lineage>
        <taxon>Eukaryota</taxon>
        <taxon>Fungi</taxon>
        <taxon>Dikarya</taxon>
        <taxon>Ascomycota</taxon>
        <taxon>Pezizomycotina</taxon>
        <taxon>Dothideomycetes</taxon>
        <taxon>Pleosporomycetidae</taxon>
        <taxon>Pleosporales</taxon>
        <taxon>Delitschiaceae</taxon>
        <taxon>Delitschia</taxon>
    </lineage>
</organism>
<dbReference type="PANTHER" id="PTHR43791:SF33">
    <property type="entry name" value="VITAMIN H TRANSPORTER 1"/>
    <property type="match status" value="1"/>
</dbReference>
<feature type="region of interest" description="Disordered" evidence="6">
    <location>
        <begin position="1"/>
        <end position="31"/>
    </location>
</feature>
<dbReference type="GO" id="GO:1901604">
    <property type="term" value="F:dethiobiotin transmembrane transporter activity"/>
    <property type="evidence" value="ECO:0007669"/>
    <property type="project" value="TreeGrafter"/>
</dbReference>
<feature type="transmembrane region" description="Helical" evidence="7">
    <location>
        <begin position="190"/>
        <end position="208"/>
    </location>
</feature>
<evidence type="ECO:0000256" key="3">
    <source>
        <dbReference type="ARBA" id="ARBA00022692"/>
    </source>
</evidence>
<feature type="transmembrane region" description="Helical" evidence="7">
    <location>
        <begin position="476"/>
        <end position="496"/>
    </location>
</feature>
<evidence type="ECO:0000256" key="7">
    <source>
        <dbReference type="SAM" id="Phobius"/>
    </source>
</evidence>
<gene>
    <name evidence="9" type="ORF">GQ43DRAFT_439049</name>
</gene>
<dbReference type="GO" id="GO:0015295">
    <property type="term" value="F:solute:proton symporter activity"/>
    <property type="evidence" value="ECO:0007669"/>
    <property type="project" value="TreeGrafter"/>
</dbReference>
<dbReference type="PROSITE" id="PS50850">
    <property type="entry name" value="MFS"/>
    <property type="match status" value="1"/>
</dbReference>
<feature type="transmembrane region" description="Helical" evidence="7">
    <location>
        <begin position="371"/>
        <end position="392"/>
    </location>
</feature>
<proteinExistence type="predicted"/>
<keyword evidence="4 7" id="KW-1133">Transmembrane helix</keyword>
<evidence type="ECO:0000313" key="10">
    <source>
        <dbReference type="Proteomes" id="UP000799536"/>
    </source>
</evidence>
<keyword evidence="3 7" id="KW-0812">Transmembrane</keyword>
<dbReference type="GO" id="GO:0015225">
    <property type="term" value="F:biotin transmembrane transporter activity"/>
    <property type="evidence" value="ECO:0007669"/>
    <property type="project" value="TreeGrafter"/>
</dbReference>
<keyword evidence="10" id="KW-1185">Reference proteome</keyword>
<evidence type="ECO:0000256" key="5">
    <source>
        <dbReference type="ARBA" id="ARBA00023136"/>
    </source>
</evidence>
<dbReference type="Proteomes" id="UP000799536">
    <property type="component" value="Unassembled WGS sequence"/>
</dbReference>
<comment type="caution">
    <text evidence="9">The sequence shown here is derived from an EMBL/GenBank/DDBJ whole genome shotgun (WGS) entry which is preliminary data.</text>
</comment>
<feature type="domain" description="Major facilitator superfamily (MFS) profile" evidence="8">
    <location>
        <begin position="55"/>
        <end position="492"/>
    </location>
</feature>
<feature type="transmembrane region" description="Helical" evidence="7">
    <location>
        <begin position="339"/>
        <end position="359"/>
    </location>
</feature>
<dbReference type="FunFam" id="1.20.1250.20:FF:000399">
    <property type="entry name" value="MFS general substrate transporter"/>
    <property type="match status" value="1"/>
</dbReference>
<protein>
    <submittedName>
        <fullName evidence="9">MFS general substrate transporter</fullName>
    </submittedName>
</protein>
<dbReference type="Pfam" id="PF07690">
    <property type="entry name" value="MFS_1"/>
    <property type="match status" value="1"/>
</dbReference>
<evidence type="ECO:0000256" key="6">
    <source>
        <dbReference type="SAM" id="MobiDB-lite"/>
    </source>
</evidence>
<feature type="transmembrane region" description="Helical" evidence="7">
    <location>
        <begin position="132"/>
        <end position="152"/>
    </location>
</feature>
<dbReference type="EMBL" id="ML993911">
    <property type="protein sequence ID" value="KAF2203160.1"/>
    <property type="molecule type" value="Genomic_DNA"/>
</dbReference>
<dbReference type="GO" id="GO:1905135">
    <property type="term" value="P:biotin import across plasma membrane"/>
    <property type="evidence" value="ECO:0007669"/>
    <property type="project" value="TreeGrafter"/>
</dbReference>
<dbReference type="AlphaFoldDB" id="A0A9P4JQ70"/>
<feature type="transmembrane region" description="Helical" evidence="7">
    <location>
        <begin position="158"/>
        <end position="178"/>
    </location>
</feature>
<name>A0A9P4JQ70_9PLEO</name>
<keyword evidence="2" id="KW-0813">Transport</keyword>
<accession>A0A9P4JQ70</accession>
<feature type="transmembrane region" description="Helical" evidence="7">
    <location>
        <begin position="302"/>
        <end position="319"/>
    </location>
</feature>
<feature type="compositionally biased region" description="Polar residues" evidence="6">
    <location>
        <begin position="12"/>
        <end position="21"/>
    </location>
</feature>
<dbReference type="OrthoDB" id="5298304at2759"/>
<sequence length="541" mass="59492">MASDAIGLSTAGDRTTQTGVSGQKHDETHQDVEIGQDAAKIEAVERVYKKLDRRILPAFWVLYFLCSAIRSNVGLAQTMNTNKHHDLASELNLTPKQVSTGLALFYVCYVLFDLPSNLVMSRLSPHIWMSRIVTGVGIIGVCLTAMEAAWSFYLLRLLLGIVIAGMWPGMSYYLTLFYPPSRTGKRIGRYYTAAQLSAAVVGLVSAGFQEMDGLGGLVGFQWMFLLYGLVGIIVGISLLWWLPDRPLPPGEEYPKTGWRSFIPQSKPALTGEDARIHYEDLTRVYHHRPWNMKDLWHVLIDWRLYPLVIMYFGVVGVGIGTQSYGTVIIRAINPKLTGIQLSLLFAPIWIMDLIAILIVTPISDRFHHHRALFFSGGAMLQITGLLITTFAGNGGSSWSRYGGLLIVGFGLGPTVPICMTWTNEIFQPRHGEVGVAAASALVSGLGNLGSILTTYALYTGWPADGVGPHKYRKSNLVMIGILCASILSAATMVLLLKIFGNPRAKQVSSTSSTSEGEAVYIDGAARREVQQRGLDRMLCFR</sequence>
<feature type="transmembrane region" description="Helical" evidence="7">
    <location>
        <begin position="220"/>
        <end position="242"/>
    </location>
</feature>